<dbReference type="SUPFAM" id="SSF46689">
    <property type="entry name" value="Homeodomain-like"/>
    <property type="match status" value="1"/>
</dbReference>
<dbReference type="InterPro" id="IPR020449">
    <property type="entry name" value="Tscrpt_reg_AraC-type_HTH"/>
</dbReference>
<dbReference type="PROSITE" id="PS01124">
    <property type="entry name" value="HTH_ARAC_FAMILY_2"/>
    <property type="match status" value="1"/>
</dbReference>
<dbReference type="Proteomes" id="UP000616547">
    <property type="component" value="Unassembled WGS sequence"/>
</dbReference>
<gene>
    <name evidence="5" type="ORF">lacNasYZ03_17310</name>
</gene>
<reference evidence="6" key="1">
    <citation type="submission" date="2021-01" db="EMBL/GenBank/DDBJ databases">
        <title>Draft genome sequence of Nasalis larvatus strain YZ03.</title>
        <authorList>
            <person name="Suzuki-Hashido N."/>
            <person name="Tsuchida S."/>
            <person name="Hayakawa T."/>
        </authorList>
    </citation>
    <scope>NUCLEOTIDE SEQUENCE [LARGE SCALE GENOMIC DNA]</scope>
    <source>
        <strain evidence="6">YZ03</strain>
    </source>
</reference>
<evidence type="ECO:0000256" key="1">
    <source>
        <dbReference type="ARBA" id="ARBA00023015"/>
    </source>
</evidence>
<evidence type="ECO:0000259" key="4">
    <source>
        <dbReference type="PROSITE" id="PS01124"/>
    </source>
</evidence>
<dbReference type="PANTHER" id="PTHR43280:SF2">
    <property type="entry name" value="HTH-TYPE TRANSCRIPTIONAL REGULATOR EXSA"/>
    <property type="match status" value="1"/>
</dbReference>
<dbReference type="PANTHER" id="PTHR43280">
    <property type="entry name" value="ARAC-FAMILY TRANSCRIPTIONAL REGULATOR"/>
    <property type="match status" value="1"/>
</dbReference>
<dbReference type="SMART" id="SM00342">
    <property type="entry name" value="HTH_ARAC"/>
    <property type="match status" value="1"/>
</dbReference>
<keyword evidence="3" id="KW-0804">Transcription</keyword>
<feature type="domain" description="HTH araC/xylS-type" evidence="4">
    <location>
        <begin position="187"/>
        <end position="284"/>
    </location>
</feature>
<accession>A0ABQ3W8D6</accession>
<dbReference type="Pfam" id="PF12833">
    <property type="entry name" value="HTH_18"/>
    <property type="match status" value="1"/>
</dbReference>
<dbReference type="EMBL" id="BOCI01000473">
    <property type="protein sequence ID" value="GHW02044.1"/>
    <property type="molecule type" value="Genomic_DNA"/>
</dbReference>
<organism evidence="5 6">
    <name type="scientific">Lactobacillus nasalidis</name>
    <dbReference type="NCBI Taxonomy" id="2797258"/>
    <lineage>
        <taxon>Bacteria</taxon>
        <taxon>Bacillati</taxon>
        <taxon>Bacillota</taxon>
        <taxon>Bacilli</taxon>
        <taxon>Lactobacillales</taxon>
        <taxon>Lactobacillaceae</taxon>
        <taxon>Lactobacillus</taxon>
    </lineage>
</organism>
<evidence type="ECO:0000256" key="3">
    <source>
        <dbReference type="ARBA" id="ARBA00023163"/>
    </source>
</evidence>
<dbReference type="PRINTS" id="PR00032">
    <property type="entry name" value="HTHARAC"/>
</dbReference>
<dbReference type="PROSITE" id="PS00041">
    <property type="entry name" value="HTH_ARAC_FAMILY_1"/>
    <property type="match status" value="1"/>
</dbReference>
<keyword evidence="1" id="KW-0805">Transcription regulation</keyword>
<name>A0ABQ3W8D6_9LACO</name>
<comment type="caution">
    <text evidence="5">The sequence shown here is derived from an EMBL/GenBank/DDBJ whole genome shotgun (WGS) entry which is preliminary data.</text>
</comment>
<evidence type="ECO:0000313" key="6">
    <source>
        <dbReference type="Proteomes" id="UP000616547"/>
    </source>
</evidence>
<dbReference type="RefSeq" id="WP_244666204.1">
    <property type="nucleotide sequence ID" value="NZ_BOCI01000473.1"/>
</dbReference>
<keyword evidence="2" id="KW-0238">DNA-binding</keyword>
<proteinExistence type="predicted"/>
<evidence type="ECO:0000313" key="5">
    <source>
        <dbReference type="EMBL" id="GHW02044.1"/>
    </source>
</evidence>
<dbReference type="InterPro" id="IPR009057">
    <property type="entry name" value="Homeodomain-like_sf"/>
</dbReference>
<protein>
    <submittedName>
        <fullName evidence="5">Transcriptional regulator</fullName>
    </submittedName>
</protein>
<evidence type="ECO:0000256" key="2">
    <source>
        <dbReference type="ARBA" id="ARBA00023125"/>
    </source>
</evidence>
<dbReference type="Gene3D" id="1.10.10.60">
    <property type="entry name" value="Homeodomain-like"/>
    <property type="match status" value="2"/>
</dbReference>
<sequence>MLTVTRLAGEQDLTTTTSAFARKTSHTFHVDLLECLEDSILSASSRRFSLKKFDIIVATGFKQVHLTPLAASGSFRLLQLDLTYPDPLNQYLVANNALIHDLMNDKSGKYAYIVFKNLDDQLCFNYLNALEVLSRRQADEYDNFQIQRLAGLLFTELLHRHREKISKSSSNFPRKNVRHANRDAQSGAIMTYLAAKSGRVSLKEAAAYFGYQANYFSRLCRKLFAMDFVHLRRNIRINLAREQLRLTNKTLEEIASELGYQDLSSFSKAFSEASGLTPGRFRKKYGLTEQPPGQN</sequence>
<keyword evidence="6" id="KW-1185">Reference proteome</keyword>
<dbReference type="InterPro" id="IPR018062">
    <property type="entry name" value="HTH_AraC-typ_CS"/>
</dbReference>
<dbReference type="InterPro" id="IPR018060">
    <property type="entry name" value="HTH_AraC"/>
</dbReference>